<dbReference type="InterPro" id="IPR050430">
    <property type="entry name" value="Peptidase_S1"/>
</dbReference>
<dbReference type="RefSeq" id="WP_144067859.1">
    <property type="nucleotide sequence ID" value="NZ_CP041636.1"/>
</dbReference>
<proteinExistence type="predicted"/>
<dbReference type="InterPro" id="IPR043504">
    <property type="entry name" value="Peptidase_S1_PA_chymotrypsin"/>
</dbReference>
<evidence type="ECO:0000256" key="2">
    <source>
        <dbReference type="SAM" id="SignalP"/>
    </source>
</evidence>
<dbReference type="PROSITE" id="PS00134">
    <property type="entry name" value="TRYPSIN_HIS"/>
    <property type="match status" value="1"/>
</dbReference>
<dbReference type="OrthoDB" id="267336at2"/>
<dbReference type="PANTHER" id="PTHR24276">
    <property type="entry name" value="POLYSERASE-RELATED"/>
    <property type="match status" value="1"/>
</dbReference>
<feature type="domain" description="Peptidase S1" evidence="3">
    <location>
        <begin position="45"/>
        <end position="260"/>
    </location>
</feature>
<keyword evidence="1" id="KW-1015">Disulfide bond</keyword>
<dbReference type="KEGG" id="fer:FNB15_06120"/>
<dbReference type="PROSITE" id="PS50240">
    <property type="entry name" value="TRYPSIN_DOM"/>
    <property type="match status" value="1"/>
</dbReference>
<dbReference type="SMART" id="SM00020">
    <property type="entry name" value="Tryp_SPc"/>
    <property type="match status" value="1"/>
</dbReference>
<evidence type="ECO:0000313" key="5">
    <source>
        <dbReference type="Proteomes" id="UP000317496"/>
    </source>
</evidence>
<protein>
    <submittedName>
        <fullName evidence="4">S1 family peptidase</fullName>
    </submittedName>
</protein>
<dbReference type="GO" id="GO:0006508">
    <property type="term" value="P:proteolysis"/>
    <property type="evidence" value="ECO:0007669"/>
    <property type="project" value="InterPro"/>
</dbReference>
<dbReference type="PANTHER" id="PTHR24276:SF98">
    <property type="entry name" value="FI18310P1-RELATED"/>
    <property type="match status" value="1"/>
</dbReference>
<dbReference type="InterPro" id="IPR001254">
    <property type="entry name" value="Trypsin_dom"/>
</dbReference>
<dbReference type="GO" id="GO:0004252">
    <property type="term" value="F:serine-type endopeptidase activity"/>
    <property type="evidence" value="ECO:0007669"/>
    <property type="project" value="InterPro"/>
</dbReference>
<dbReference type="Pfam" id="PF00089">
    <property type="entry name" value="Trypsin"/>
    <property type="match status" value="1"/>
</dbReference>
<name>A0A516GZC8_9PROT</name>
<evidence type="ECO:0000313" key="4">
    <source>
        <dbReference type="EMBL" id="QDO96878.1"/>
    </source>
</evidence>
<sequence>MKSGLFTICILSLLSLLPVCHAGAQEKKPSFTVLPAEPSAASPKIIGGEQAETANWPATFYFVANNQACTSTAIGRQVILTAAHCINDGAVGEINPNTPAAVSVTCSHHPRYNPQYENYHQYDVALCLASKPIPLPDGQRYERISLAAQTPRRDSDVILLGFGCRQDGGGGPMGVLYRSEKDAVKAVRIDGAYVVAKGRSSLCFGDSGGAAYTGTEIAARAIIGVNSRGWIKQFEESYLSHLGNPAIAWFVADWADKHAVRICGLNESGANVCHP</sequence>
<dbReference type="AlphaFoldDB" id="A0A516GZC8"/>
<feature type="signal peptide" evidence="2">
    <location>
        <begin position="1"/>
        <end position="24"/>
    </location>
</feature>
<dbReference type="InterPro" id="IPR018114">
    <property type="entry name" value="TRYPSIN_HIS"/>
</dbReference>
<dbReference type="Gene3D" id="2.40.10.10">
    <property type="entry name" value="Trypsin-like serine proteases"/>
    <property type="match status" value="1"/>
</dbReference>
<accession>A0A516GZC8</accession>
<gene>
    <name evidence="4" type="ORF">FNB15_06120</name>
</gene>
<evidence type="ECO:0000256" key="1">
    <source>
        <dbReference type="ARBA" id="ARBA00023157"/>
    </source>
</evidence>
<organism evidence="4 5">
    <name type="scientific">Ferrovibrio terrae</name>
    <dbReference type="NCBI Taxonomy" id="2594003"/>
    <lineage>
        <taxon>Bacteria</taxon>
        <taxon>Pseudomonadati</taxon>
        <taxon>Pseudomonadota</taxon>
        <taxon>Alphaproteobacteria</taxon>
        <taxon>Rhodospirillales</taxon>
        <taxon>Rhodospirillaceae</taxon>
        <taxon>Ferrovibrio</taxon>
    </lineage>
</organism>
<dbReference type="EMBL" id="CP041636">
    <property type="protein sequence ID" value="QDO96878.1"/>
    <property type="molecule type" value="Genomic_DNA"/>
</dbReference>
<dbReference type="Proteomes" id="UP000317496">
    <property type="component" value="Chromosome"/>
</dbReference>
<reference evidence="4 5" key="1">
    <citation type="submission" date="2019-07" db="EMBL/GenBank/DDBJ databases">
        <title>Genome sequencing for Ferrovibrio sp. K5.</title>
        <authorList>
            <person name="Park S.-J."/>
        </authorList>
    </citation>
    <scope>NUCLEOTIDE SEQUENCE [LARGE SCALE GENOMIC DNA]</scope>
    <source>
        <strain evidence="4 5">K5</strain>
    </source>
</reference>
<dbReference type="InterPro" id="IPR009003">
    <property type="entry name" value="Peptidase_S1_PA"/>
</dbReference>
<keyword evidence="2" id="KW-0732">Signal</keyword>
<evidence type="ECO:0000259" key="3">
    <source>
        <dbReference type="PROSITE" id="PS50240"/>
    </source>
</evidence>
<feature type="chain" id="PRO_5022106691" evidence="2">
    <location>
        <begin position="25"/>
        <end position="275"/>
    </location>
</feature>
<keyword evidence="5" id="KW-1185">Reference proteome</keyword>
<dbReference type="SUPFAM" id="SSF50494">
    <property type="entry name" value="Trypsin-like serine proteases"/>
    <property type="match status" value="1"/>
</dbReference>